<feature type="chain" id="PRO_5032853495" description="Tetratricopeptide repeat protein" evidence="2">
    <location>
        <begin position="33"/>
        <end position="225"/>
    </location>
</feature>
<keyword evidence="2" id="KW-0732">Signal</keyword>
<feature type="signal peptide" evidence="2">
    <location>
        <begin position="1"/>
        <end position="32"/>
    </location>
</feature>
<protein>
    <recommendedName>
        <fullName evidence="4">Tetratricopeptide repeat protein</fullName>
    </recommendedName>
</protein>
<name>A0A832IB18_UNCEI</name>
<gene>
    <name evidence="3" type="ORF">ENR23_10000</name>
</gene>
<evidence type="ECO:0000256" key="1">
    <source>
        <dbReference type="SAM" id="MobiDB-lite"/>
    </source>
</evidence>
<reference evidence="3" key="1">
    <citation type="journal article" date="2020" name="mSystems">
        <title>Genome- and Community-Level Interaction Insights into Carbon Utilization and Element Cycling Functions of Hydrothermarchaeota in Hydrothermal Sediment.</title>
        <authorList>
            <person name="Zhou Z."/>
            <person name="Liu Y."/>
            <person name="Xu W."/>
            <person name="Pan J."/>
            <person name="Luo Z.H."/>
            <person name="Li M."/>
        </authorList>
    </citation>
    <scope>NUCLEOTIDE SEQUENCE [LARGE SCALE GENOMIC DNA]</scope>
    <source>
        <strain evidence="3">SpSt-381</strain>
    </source>
</reference>
<evidence type="ECO:0008006" key="4">
    <source>
        <dbReference type="Google" id="ProtNLM"/>
    </source>
</evidence>
<dbReference type="EMBL" id="DSQF01000020">
    <property type="protein sequence ID" value="HGZ43737.1"/>
    <property type="molecule type" value="Genomic_DNA"/>
</dbReference>
<proteinExistence type="predicted"/>
<dbReference type="InterPro" id="IPR011990">
    <property type="entry name" value="TPR-like_helical_dom_sf"/>
</dbReference>
<dbReference type="Gene3D" id="1.25.40.10">
    <property type="entry name" value="Tetratricopeptide repeat domain"/>
    <property type="match status" value="1"/>
</dbReference>
<sequence length="225" mass="23657">MPKTAARWRSALTVLVLAAQLAQWSAPLTALAQTGAQRPPVQRGQEYYEQSRFDEAISLLKDLVDRGMLQGEELRKARELLARSYVKKGYPTQAKEMFKAVLKDNPSWRPDPIRVPPDETAVFEQALKEYQEEPKAAPAQPAQPAPTTPAQPAPTPSAPPPAAPVRPATPEKIGATGEKKKMPWLWIGLGVVAVGGIAAAAGGGGGGGNGGGGGPAPLPGFPAHP</sequence>
<dbReference type="AlphaFoldDB" id="A0A832IB18"/>
<comment type="caution">
    <text evidence="3">The sequence shown here is derived from an EMBL/GenBank/DDBJ whole genome shotgun (WGS) entry which is preliminary data.</text>
</comment>
<feature type="compositionally biased region" description="Pro residues" evidence="1">
    <location>
        <begin position="141"/>
        <end position="164"/>
    </location>
</feature>
<dbReference type="SUPFAM" id="SSF48452">
    <property type="entry name" value="TPR-like"/>
    <property type="match status" value="1"/>
</dbReference>
<evidence type="ECO:0000313" key="3">
    <source>
        <dbReference type="EMBL" id="HGZ43737.1"/>
    </source>
</evidence>
<organism evidence="3">
    <name type="scientific">Eiseniibacteriota bacterium</name>
    <dbReference type="NCBI Taxonomy" id="2212470"/>
    <lineage>
        <taxon>Bacteria</taxon>
        <taxon>Candidatus Eiseniibacteriota</taxon>
    </lineage>
</organism>
<feature type="region of interest" description="Disordered" evidence="1">
    <location>
        <begin position="132"/>
        <end position="177"/>
    </location>
</feature>
<evidence type="ECO:0000256" key="2">
    <source>
        <dbReference type="SAM" id="SignalP"/>
    </source>
</evidence>
<accession>A0A832IB18</accession>